<evidence type="ECO:0000313" key="15">
    <source>
        <dbReference type="EMBL" id="ACB97044.1"/>
    </source>
</evidence>
<dbReference type="GO" id="GO:0004315">
    <property type="term" value="F:3-oxoacyl-[acyl-carrier-protein] synthase activity"/>
    <property type="evidence" value="ECO:0007669"/>
    <property type="project" value="InterPro"/>
</dbReference>
<dbReference type="InterPro" id="IPR014030">
    <property type="entry name" value="Ketoacyl_synth_N"/>
</dbReference>
<reference evidence="16" key="1">
    <citation type="submission" date="2008-03" db="EMBL/GenBank/DDBJ databases">
        <title>Complete sequence of chromosome of Beijerinckia indica subsp. indica ATCC 9039.</title>
        <authorList>
            <consortium name="US DOE Joint Genome Institute"/>
            <person name="Copeland A."/>
            <person name="Lucas S."/>
            <person name="Lapidus A."/>
            <person name="Glavina del Rio T."/>
            <person name="Dalin E."/>
            <person name="Tice H."/>
            <person name="Bruce D."/>
            <person name="Goodwin L."/>
            <person name="Pitluck S."/>
            <person name="LaButti K."/>
            <person name="Schmutz J."/>
            <person name="Larimer F."/>
            <person name="Land M."/>
            <person name="Hauser L."/>
            <person name="Kyrpides N."/>
            <person name="Mikhailova N."/>
            <person name="Dunfield P.F."/>
            <person name="Dedysh S.N."/>
            <person name="Liesack W."/>
            <person name="Saw J.H."/>
            <person name="Alam M."/>
            <person name="Chen Y."/>
            <person name="Murrell J.C."/>
            <person name="Richardson P."/>
        </authorList>
    </citation>
    <scope>NUCLEOTIDE SEQUENCE [LARGE SCALE GENOMIC DNA]</scope>
    <source>
        <strain evidence="16">ATCC 9039 / DSM 1715 / NCIMB 8712</strain>
    </source>
</reference>
<keyword evidence="7" id="KW-0812">Transmembrane</keyword>
<keyword evidence="8" id="KW-1133">Transmembrane helix</keyword>
<evidence type="ECO:0000256" key="13">
    <source>
        <dbReference type="RuleBase" id="RU003694"/>
    </source>
</evidence>
<protein>
    <recommendedName>
        <fullName evidence="11">Nodulation protein E</fullName>
    </recommendedName>
    <alternativeName>
        <fullName evidence="12">Host-specificity of nodulation protein B</fullName>
    </alternativeName>
</protein>
<evidence type="ECO:0000313" key="16">
    <source>
        <dbReference type="Proteomes" id="UP000001695"/>
    </source>
</evidence>
<dbReference type="InterPro" id="IPR014031">
    <property type="entry name" value="Ketoacyl_synth_C"/>
</dbReference>
<dbReference type="STRING" id="395963.Bind_3487"/>
<accession>B2IFE4</accession>
<keyword evidence="16" id="KW-1185">Reference proteome</keyword>
<dbReference type="eggNOG" id="COG0304">
    <property type="taxonomic scope" value="Bacteria"/>
</dbReference>
<dbReference type="PROSITE" id="PS00606">
    <property type="entry name" value="KS3_1"/>
    <property type="match status" value="1"/>
</dbReference>
<dbReference type="AlphaFoldDB" id="B2IFE4"/>
<organism evidence="15 16">
    <name type="scientific">Beijerinckia indica subsp. indica (strain ATCC 9039 / DSM 1715 / NCIMB 8712)</name>
    <dbReference type="NCBI Taxonomy" id="395963"/>
    <lineage>
        <taxon>Bacteria</taxon>
        <taxon>Pseudomonadati</taxon>
        <taxon>Pseudomonadota</taxon>
        <taxon>Alphaproteobacteria</taxon>
        <taxon>Hyphomicrobiales</taxon>
        <taxon>Beijerinckiaceae</taxon>
        <taxon>Beijerinckia</taxon>
    </lineage>
</organism>
<comment type="subcellular location">
    <subcellularLocation>
        <location evidence="1">Cell inner membrane</location>
    </subcellularLocation>
</comment>
<evidence type="ECO:0000256" key="9">
    <source>
        <dbReference type="ARBA" id="ARBA00023136"/>
    </source>
</evidence>
<comment type="function">
    <text evidence="10">Proposed to synthesize NOD factor fatty acyl chain. Involved in the synthesis of a highly unsaturated fatty acid moiety, which forms part of a lipo-oligosaccharide that is responsible for host specificity.</text>
</comment>
<keyword evidence="6 13" id="KW-0808">Transferase</keyword>
<gene>
    <name evidence="15" type="ordered locus">Bind_3487</name>
</gene>
<dbReference type="PANTHER" id="PTHR11712">
    <property type="entry name" value="POLYKETIDE SYNTHASE-RELATED"/>
    <property type="match status" value="1"/>
</dbReference>
<keyword evidence="3" id="KW-0536">Nodulation</keyword>
<dbReference type="Proteomes" id="UP000001695">
    <property type="component" value="Chromosome"/>
</dbReference>
<dbReference type="GO" id="GO:0006633">
    <property type="term" value="P:fatty acid biosynthetic process"/>
    <property type="evidence" value="ECO:0007669"/>
    <property type="project" value="InterPro"/>
</dbReference>
<keyword evidence="5" id="KW-0997">Cell inner membrane</keyword>
<dbReference type="Gene3D" id="3.40.47.10">
    <property type="match status" value="1"/>
</dbReference>
<evidence type="ECO:0000256" key="8">
    <source>
        <dbReference type="ARBA" id="ARBA00022989"/>
    </source>
</evidence>
<dbReference type="Pfam" id="PF02801">
    <property type="entry name" value="Ketoacyl-synt_C"/>
    <property type="match status" value="1"/>
</dbReference>
<evidence type="ECO:0000256" key="10">
    <source>
        <dbReference type="ARBA" id="ARBA00037576"/>
    </source>
</evidence>
<name>B2IFE4_BEII9</name>
<sequence>MNDRGGMFDSGLNGAGNKGQRRVVITGMGAVSAAGVGAQALWQAARDGRSCIAETQFVRPYRGRIRRTAQVHDFVPEDHLDSNVLPMCDPVTQYLLVAADEAMAQAGLSRSERLGSRAAAIIGTGVGGMHTIENGLHLALIEQGRPYPLTVPKLIPSSCPSHISIRYGVMGPSFAVASACSSATQAIGIGAHMIRAGLVDRAIVGGTEDCLTNSSMLAWEALRVLTPDFCRPFSKGRNGMVLGAGAGVFILEAEEVALARGAQPLAELAGYGTSTDAKDHVRPDPQGCATSMTNALLDAGLAPDDIDYINAHGTGTVINDTNESEAVGIVFGDRKPPISSSKPIHGHGLGAGGALELVVTINAVRENIAPPTINFSEADAKCPVDAIPNKARAMPIRVALSNSFAFGGINATLVVRQV</sequence>
<evidence type="ECO:0000256" key="1">
    <source>
        <dbReference type="ARBA" id="ARBA00004533"/>
    </source>
</evidence>
<evidence type="ECO:0000256" key="3">
    <source>
        <dbReference type="ARBA" id="ARBA00022458"/>
    </source>
</evidence>
<dbReference type="SUPFAM" id="SSF53901">
    <property type="entry name" value="Thiolase-like"/>
    <property type="match status" value="2"/>
</dbReference>
<dbReference type="InterPro" id="IPR000794">
    <property type="entry name" value="Beta-ketoacyl_synthase"/>
</dbReference>
<proteinExistence type="inferred from homology"/>
<dbReference type="GO" id="GO:0005886">
    <property type="term" value="C:plasma membrane"/>
    <property type="evidence" value="ECO:0007669"/>
    <property type="project" value="UniProtKB-SubCell"/>
</dbReference>
<comment type="similarity">
    <text evidence="2 13">Belongs to the thiolase-like superfamily. Beta-ketoacyl-ACP synthases family.</text>
</comment>
<evidence type="ECO:0000256" key="7">
    <source>
        <dbReference type="ARBA" id="ARBA00022692"/>
    </source>
</evidence>
<dbReference type="CDD" id="cd00834">
    <property type="entry name" value="KAS_I_II"/>
    <property type="match status" value="1"/>
</dbReference>
<keyword evidence="9" id="KW-0472">Membrane</keyword>
<dbReference type="EMBL" id="CP001016">
    <property type="protein sequence ID" value="ACB97044.1"/>
    <property type="molecule type" value="Genomic_DNA"/>
</dbReference>
<dbReference type="HOGENOM" id="CLU_000022_69_2_5"/>
<reference evidence="15 16" key="2">
    <citation type="journal article" date="2010" name="J. Bacteriol.">
        <title>Complete genome sequence of Beijerinckia indica subsp. indica.</title>
        <authorList>
            <person name="Tamas I."/>
            <person name="Dedysh S.N."/>
            <person name="Liesack W."/>
            <person name="Stott M.B."/>
            <person name="Alam M."/>
            <person name="Murrell J.C."/>
            <person name="Dunfield P.F."/>
        </authorList>
    </citation>
    <scope>NUCLEOTIDE SEQUENCE [LARGE SCALE GENOMIC DNA]</scope>
    <source>
        <strain evidence="16">ATCC 9039 / DSM 1715 / NCIMB 8712</strain>
    </source>
</reference>
<dbReference type="SMART" id="SM00825">
    <property type="entry name" value="PKS_KS"/>
    <property type="match status" value="1"/>
</dbReference>
<dbReference type="PROSITE" id="PS52004">
    <property type="entry name" value="KS3_2"/>
    <property type="match status" value="1"/>
</dbReference>
<evidence type="ECO:0000256" key="6">
    <source>
        <dbReference type="ARBA" id="ARBA00022679"/>
    </source>
</evidence>
<keyword evidence="4" id="KW-1003">Cell membrane</keyword>
<dbReference type="PANTHER" id="PTHR11712:SF352">
    <property type="entry name" value="3-OXOACYL-[ACYL-CARRIER-PROTEIN] SYNTHASE"/>
    <property type="match status" value="1"/>
</dbReference>
<dbReference type="InterPro" id="IPR020841">
    <property type="entry name" value="PKS_Beta-ketoAc_synthase_dom"/>
</dbReference>
<evidence type="ECO:0000256" key="2">
    <source>
        <dbReference type="ARBA" id="ARBA00008467"/>
    </source>
</evidence>
<evidence type="ECO:0000256" key="4">
    <source>
        <dbReference type="ARBA" id="ARBA00022475"/>
    </source>
</evidence>
<feature type="domain" description="Ketosynthase family 3 (KS3)" evidence="14">
    <location>
        <begin position="20"/>
        <end position="417"/>
    </location>
</feature>
<dbReference type="Pfam" id="PF00109">
    <property type="entry name" value="ketoacyl-synt"/>
    <property type="match status" value="1"/>
</dbReference>
<dbReference type="InterPro" id="IPR016039">
    <property type="entry name" value="Thiolase-like"/>
</dbReference>
<dbReference type="InterPro" id="IPR018201">
    <property type="entry name" value="Ketoacyl_synth_AS"/>
</dbReference>
<evidence type="ECO:0000256" key="12">
    <source>
        <dbReference type="ARBA" id="ARBA00041756"/>
    </source>
</evidence>
<dbReference type="KEGG" id="bid:Bind_3487"/>
<evidence type="ECO:0000259" key="14">
    <source>
        <dbReference type="PROSITE" id="PS52004"/>
    </source>
</evidence>
<evidence type="ECO:0000256" key="11">
    <source>
        <dbReference type="ARBA" id="ARBA00039445"/>
    </source>
</evidence>
<evidence type="ECO:0000256" key="5">
    <source>
        <dbReference type="ARBA" id="ARBA00022519"/>
    </source>
</evidence>